<accession>A0A8C4LR32</accession>
<organism evidence="1">
    <name type="scientific">Equus asinus asinus</name>
    <dbReference type="NCBI Taxonomy" id="83772"/>
    <lineage>
        <taxon>Eukaryota</taxon>
        <taxon>Metazoa</taxon>
        <taxon>Chordata</taxon>
        <taxon>Craniata</taxon>
        <taxon>Vertebrata</taxon>
        <taxon>Euteleostomi</taxon>
        <taxon>Mammalia</taxon>
        <taxon>Eutheria</taxon>
        <taxon>Laurasiatheria</taxon>
        <taxon>Perissodactyla</taxon>
        <taxon>Equidae</taxon>
        <taxon>Equus</taxon>
    </lineage>
</organism>
<name>A0A8C4LR32_EQUAS</name>
<proteinExistence type="predicted"/>
<dbReference type="Ensembl" id="ENSEAST00005015944.1">
    <property type="protein sequence ID" value="ENSEASP00005014663.1"/>
    <property type="gene ID" value="ENSEASG00005010227.1"/>
</dbReference>
<evidence type="ECO:0000313" key="1">
    <source>
        <dbReference type="Ensembl" id="ENSEASP00005014663.1"/>
    </source>
</evidence>
<protein>
    <submittedName>
        <fullName evidence="1">Uncharacterized protein</fullName>
    </submittedName>
</protein>
<dbReference type="AlphaFoldDB" id="A0A8C4LR32"/>
<sequence>MRLSKTKIMSSRPMILPWLLNVSVTGSSMLFLMEEQKITVKVLKAQAQSQKARLKMEIFEIIKKIKSLLKKVKFLLLLHHGKMDGHIFTKSGAIFGVV</sequence>
<dbReference type="OMA" id="KMDGHIF"/>
<reference evidence="1" key="1">
    <citation type="submission" date="2023-03" db="UniProtKB">
        <authorList>
            <consortium name="Ensembl"/>
        </authorList>
    </citation>
    <scope>IDENTIFICATION</scope>
</reference>